<dbReference type="InterPro" id="IPR003599">
    <property type="entry name" value="Ig_sub"/>
</dbReference>
<organism evidence="5 6">
    <name type="scientific">Plakobranchus ocellatus</name>
    <dbReference type="NCBI Taxonomy" id="259542"/>
    <lineage>
        <taxon>Eukaryota</taxon>
        <taxon>Metazoa</taxon>
        <taxon>Spiralia</taxon>
        <taxon>Lophotrochozoa</taxon>
        <taxon>Mollusca</taxon>
        <taxon>Gastropoda</taxon>
        <taxon>Heterobranchia</taxon>
        <taxon>Euthyneura</taxon>
        <taxon>Panpulmonata</taxon>
        <taxon>Sacoglossa</taxon>
        <taxon>Placobranchoidea</taxon>
        <taxon>Plakobranchidae</taxon>
        <taxon>Plakobranchus</taxon>
    </lineage>
</organism>
<dbReference type="InterPro" id="IPR007110">
    <property type="entry name" value="Ig-like_dom"/>
</dbReference>
<proteinExistence type="predicted"/>
<keyword evidence="2" id="KW-1133">Transmembrane helix</keyword>
<gene>
    <name evidence="5" type="ORF">PoB_003166400</name>
</gene>
<keyword evidence="2" id="KW-0472">Membrane</keyword>
<feature type="domain" description="Ig-like" evidence="4">
    <location>
        <begin position="22"/>
        <end position="129"/>
    </location>
</feature>
<dbReference type="EMBL" id="BLXT01003746">
    <property type="protein sequence ID" value="GFO05159.1"/>
    <property type="molecule type" value="Genomic_DNA"/>
</dbReference>
<dbReference type="Pfam" id="PF07686">
    <property type="entry name" value="V-set"/>
    <property type="match status" value="1"/>
</dbReference>
<feature type="chain" id="PRO_5043315691" description="Ig-like domain-containing protein" evidence="3">
    <location>
        <begin position="23"/>
        <end position="187"/>
    </location>
</feature>
<keyword evidence="3" id="KW-0732">Signal</keyword>
<evidence type="ECO:0000313" key="5">
    <source>
        <dbReference type="EMBL" id="GFO05159.1"/>
    </source>
</evidence>
<dbReference type="InterPro" id="IPR036179">
    <property type="entry name" value="Ig-like_dom_sf"/>
</dbReference>
<accession>A0AAV4AFX9</accession>
<evidence type="ECO:0000256" key="1">
    <source>
        <dbReference type="SAM" id="MobiDB-lite"/>
    </source>
</evidence>
<name>A0AAV4AFX9_9GAST</name>
<dbReference type="SUPFAM" id="SSF48726">
    <property type="entry name" value="Immunoglobulin"/>
    <property type="match status" value="1"/>
</dbReference>
<dbReference type="InterPro" id="IPR013783">
    <property type="entry name" value="Ig-like_fold"/>
</dbReference>
<evidence type="ECO:0000259" key="4">
    <source>
        <dbReference type="PROSITE" id="PS50835"/>
    </source>
</evidence>
<dbReference type="PROSITE" id="PS50835">
    <property type="entry name" value="IG_LIKE"/>
    <property type="match status" value="1"/>
</dbReference>
<keyword evidence="6" id="KW-1185">Reference proteome</keyword>
<dbReference type="Proteomes" id="UP000735302">
    <property type="component" value="Unassembled WGS sequence"/>
</dbReference>
<dbReference type="AlphaFoldDB" id="A0AAV4AFX9"/>
<keyword evidence="2" id="KW-0812">Transmembrane</keyword>
<sequence>MTNSIILVYFVLSLNSRHLAHAELTTEPVNLAVEPGEEATFTCVWADDSNSTKQALLRWSVLRTTDSNVTTSSGPGTNADSEITLTNSSRVQILDGKITIQNVTFADAGMYHCRDDSGSEPAQSELIVYDMPSYVREIGIIAGVAAALLLVLVVGLICQARREKRIRSAQADKGNKKPYSSLIEREY</sequence>
<evidence type="ECO:0000313" key="6">
    <source>
        <dbReference type="Proteomes" id="UP000735302"/>
    </source>
</evidence>
<comment type="caution">
    <text evidence="5">The sequence shown here is derived from an EMBL/GenBank/DDBJ whole genome shotgun (WGS) entry which is preliminary data.</text>
</comment>
<protein>
    <recommendedName>
        <fullName evidence="4">Ig-like domain-containing protein</fullName>
    </recommendedName>
</protein>
<evidence type="ECO:0000256" key="2">
    <source>
        <dbReference type="SAM" id="Phobius"/>
    </source>
</evidence>
<dbReference type="InterPro" id="IPR013106">
    <property type="entry name" value="Ig_V-set"/>
</dbReference>
<dbReference type="Gene3D" id="2.60.40.10">
    <property type="entry name" value="Immunoglobulins"/>
    <property type="match status" value="1"/>
</dbReference>
<feature type="region of interest" description="Disordered" evidence="1">
    <location>
        <begin position="167"/>
        <end position="187"/>
    </location>
</feature>
<feature type="signal peptide" evidence="3">
    <location>
        <begin position="1"/>
        <end position="22"/>
    </location>
</feature>
<dbReference type="SMART" id="SM00409">
    <property type="entry name" value="IG"/>
    <property type="match status" value="1"/>
</dbReference>
<evidence type="ECO:0000256" key="3">
    <source>
        <dbReference type="SAM" id="SignalP"/>
    </source>
</evidence>
<reference evidence="5 6" key="1">
    <citation type="journal article" date="2021" name="Elife">
        <title>Chloroplast acquisition without the gene transfer in kleptoplastic sea slugs, Plakobranchus ocellatus.</title>
        <authorList>
            <person name="Maeda T."/>
            <person name="Takahashi S."/>
            <person name="Yoshida T."/>
            <person name="Shimamura S."/>
            <person name="Takaki Y."/>
            <person name="Nagai Y."/>
            <person name="Toyoda A."/>
            <person name="Suzuki Y."/>
            <person name="Arimoto A."/>
            <person name="Ishii H."/>
            <person name="Satoh N."/>
            <person name="Nishiyama T."/>
            <person name="Hasebe M."/>
            <person name="Maruyama T."/>
            <person name="Minagawa J."/>
            <person name="Obokata J."/>
            <person name="Shigenobu S."/>
        </authorList>
    </citation>
    <scope>NUCLEOTIDE SEQUENCE [LARGE SCALE GENOMIC DNA]</scope>
</reference>
<feature type="transmembrane region" description="Helical" evidence="2">
    <location>
        <begin position="138"/>
        <end position="158"/>
    </location>
</feature>